<keyword evidence="1" id="KW-0732">Signal</keyword>
<feature type="chain" id="PRO_5003685305" evidence="1">
    <location>
        <begin position="21"/>
        <end position="92"/>
    </location>
</feature>
<feature type="signal peptide" evidence="1">
    <location>
        <begin position="1"/>
        <end position="20"/>
    </location>
</feature>
<dbReference type="KEGG" id="fli:Fleli_1128"/>
<name>I4AHY1_BERLS</name>
<gene>
    <name evidence="2" type="ordered locus">Fleli_1128</name>
</gene>
<sequence precursor="true">MRKLFLASMLTLGMAGAAFANNNKTEVTSEIITPKIEVIQVKQTVQKKTKKVKSCFDFGFSCGGSVNICNFGATTMELMSILWEFDNQVCGG</sequence>
<dbReference type="EMBL" id="CP003345">
    <property type="protein sequence ID" value="AFM03566.1"/>
    <property type="molecule type" value="Genomic_DNA"/>
</dbReference>
<dbReference type="RefSeq" id="WP_014797023.1">
    <property type="nucleotide sequence ID" value="NC_018018.1"/>
</dbReference>
<dbReference type="AlphaFoldDB" id="I4AHY1"/>
<dbReference type="STRING" id="880071.Fleli_1128"/>
<dbReference type="Proteomes" id="UP000006054">
    <property type="component" value="Chromosome"/>
</dbReference>
<proteinExistence type="predicted"/>
<keyword evidence="3" id="KW-1185">Reference proteome</keyword>
<evidence type="ECO:0000313" key="2">
    <source>
        <dbReference type="EMBL" id="AFM03566.1"/>
    </source>
</evidence>
<accession>I4AHY1</accession>
<evidence type="ECO:0000313" key="3">
    <source>
        <dbReference type="Proteomes" id="UP000006054"/>
    </source>
</evidence>
<reference evidence="3" key="1">
    <citation type="submission" date="2012-06" db="EMBL/GenBank/DDBJ databases">
        <title>The complete genome of Flexibacter litoralis DSM 6794.</title>
        <authorList>
            <person name="Lucas S."/>
            <person name="Copeland A."/>
            <person name="Lapidus A."/>
            <person name="Glavina del Rio T."/>
            <person name="Dalin E."/>
            <person name="Tice H."/>
            <person name="Bruce D."/>
            <person name="Goodwin L."/>
            <person name="Pitluck S."/>
            <person name="Peters L."/>
            <person name="Ovchinnikova G."/>
            <person name="Lu M."/>
            <person name="Kyrpides N."/>
            <person name="Mavromatis K."/>
            <person name="Ivanova N."/>
            <person name="Brettin T."/>
            <person name="Detter J.C."/>
            <person name="Han C."/>
            <person name="Larimer F."/>
            <person name="Land M."/>
            <person name="Hauser L."/>
            <person name="Markowitz V."/>
            <person name="Cheng J.-F."/>
            <person name="Hugenholtz P."/>
            <person name="Woyke T."/>
            <person name="Wu D."/>
            <person name="Spring S."/>
            <person name="Lang E."/>
            <person name="Kopitz M."/>
            <person name="Brambilla E."/>
            <person name="Klenk H.-P."/>
            <person name="Eisen J.A."/>
        </authorList>
    </citation>
    <scope>NUCLEOTIDE SEQUENCE [LARGE SCALE GENOMIC DNA]</scope>
    <source>
        <strain evidence="3">ATCC 23117 / DSM 6794 / NBRC 15988 / NCIMB 1366 / Sio-4</strain>
    </source>
</reference>
<protein>
    <submittedName>
        <fullName evidence="2">Uncharacterized protein</fullName>
    </submittedName>
</protein>
<dbReference type="HOGENOM" id="CLU_2408962_0_0_10"/>
<evidence type="ECO:0000256" key="1">
    <source>
        <dbReference type="SAM" id="SignalP"/>
    </source>
</evidence>
<organism evidence="2 3">
    <name type="scientific">Bernardetia litoralis (strain ATCC 23117 / DSM 6794 / NBRC 15988 / NCIMB 1366 / Fx l1 / Sio-4)</name>
    <name type="common">Flexibacter litoralis</name>
    <dbReference type="NCBI Taxonomy" id="880071"/>
    <lineage>
        <taxon>Bacteria</taxon>
        <taxon>Pseudomonadati</taxon>
        <taxon>Bacteroidota</taxon>
        <taxon>Cytophagia</taxon>
        <taxon>Cytophagales</taxon>
        <taxon>Bernardetiaceae</taxon>
        <taxon>Bernardetia</taxon>
    </lineage>
</organism>